<accession>A0A2N7AXM8</accession>
<evidence type="ECO:0000259" key="1">
    <source>
        <dbReference type="Pfam" id="PF05913"/>
    </source>
</evidence>
<dbReference type="SUPFAM" id="SSF51445">
    <property type="entry name" value="(Trans)glycosidases"/>
    <property type="match status" value="1"/>
</dbReference>
<dbReference type="Pfam" id="PF05913">
    <property type="entry name" value="MupG_C"/>
    <property type="match status" value="1"/>
</dbReference>
<name>A0A2N7AXM8_9LACO</name>
<evidence type="ECO:0000313" key="4">
    <source>
        <dbReference type="Proteomes" id="UP000235649"/>
    </source>
</evidence>
<dbReference type="AlphaFoldDB" id="A0A2N7AXM8"/>
<dbReference type="EMBL" id="NIPR01000001">
    <property type="protein sequence ID" value="PMD73844.1"/>
    <property type="molecule type" value="Genomic_DNA"/>
</dbReference>
<feature type="domain" description="6-phospho-N-acetylmuramidase C-terminal" evidence="1">
    <location>
        <begin position="253"/>
        <end position="346"/>
    </location>
</feature>
<feature type="domain" description="6-phospho-N-acetylmuramidase N-terminal" evidence="2">
    <location>
        <begin position="2"/>
        <end position="233"/>
    </location>
</feature>
<protein>
    <recommendedName>
        <fullName evidence="5">Cell surface protein</fullName>
    </recommendedName>
</protein>
<dbReference type="Gene3D" id="3.20.20.70">
    <property type="entry name" value="Aldolase class I"/>
    <property type="match status" value="1"/>
</dbReference>
<reference evidence="3 4" key="1">
    <citation type="submission" date="2017-05" db="EMBL/GenBank/DDBJ databases">
        <title>Lactobacillus nurukis nov., sp. nov., isolated from nuruk.</title>
        <authorList>
            <person name="Kim S.-J."/>
        </authorList>
    </citation>
    <scope>NUCLEOTIDE SEQUENCE [LARGE SCALE GENOMIC DNA]</scope>
    <source>
        <strain evidence="3 4">SYF10-1a</strain>
    </source>
</reference>
<dbReference type="InterPro" id="IPR008589">
    <property type="entry name" value="MupG"/>
</dbReference>
<proteinExistence type="predicted"/>
<dbReference type="RefSeq" id="WP_102194955.1">
    <property type="nucleotide sequence ID" value="NZ_NIPR01000001.1"/>
</dbReference>
<evidence type="ECO:0000313" key="3">
    <source>
        <dbReference type="EMBL" id="PMD73844.1"/>
    </source>
</evidence>
<dbReference type="PANTHER" id="PTHR38435">
    <property type="match status" value="1"/>
</dbReference>
<dbReference type="InterPro" id="IPR013785">
    <property type="entry name" value="Aldolase_TIM"/>
</dbReference>
<comment type="caution">
    <text evidence="3">The sequence shown here is derived from an EMBL/GenBank/DDBJ whole genome shotgun (WGS) entry which is preliminary data.</text>
</comment>
<dbReference type="InterPro" id="IPR017853">
    <property type="entry name" value="GH"/>
</dbReference>
<gene>
    <name evidence="3" type="ORF">CBP76_00430</name>
</gene>
<dbReference type="InterPro" id="IPR029000">
    <property type="entry name" value="Cyclophilin-like_dom_sf"/>
</dbReference>
<dbReference type="Proteomes" id="UP000235649">
    <property type="component" value="Unassembled WGS sequence"/>
</dbReference>
<dbReference type="PANTHER" id="PTHR38435:SF2">
    <property type="entry name" value="DUF871 DOMAIN-CONTAINING PROTEIN"/>
    <property type="match status" value="1"/>
</dbReference>
<dbReference type="InterPro" id="IPR043797">
    <property type="entry name" value="MupG_N"/>
</dbReference>
<evidence type="ECO:0000259" key="2">
    <source>
        <dbReference type="Pfam" id="PF19200"/>
    </source>
</evidence>
<keyword evidence="4" id="KW-1185">Reference proteome</keyword>
<organism evidence="3 4">
    <name type="scientific">Companilactobacillus nuruki</name>
    <dbReference type="NCBI Taxonomy" id="1993540"/>
    <lineage>
        <taxon>Bacteria</taxon>
        <taxon>Bacillati</taxon>
        <taxon>Bacillota</taxon>
        <taxon>Bacilli</taxon>
        <taxon>Lactobacillales</taxon>
        <taxon>Lactobacillaceae</taxon>
        <taxon>Companilactobacillus</taxon>
    </lineage>
</organism>
<dbReference type="Gene3D" id="2.40.100.10">
    <property type="entry name" value="Cyclophilin-like"/>
    <property type="match status" value="1"/>
</dbReference>
<dbReference type="SUPFAM" id="SSF50891">
    <property type="entry name" value="Cyclophilin-like"/>
    <property type="match status" value="1"/>
</dbReference>
<dbReference type="Pfam" id="PF19200">
    <property type="entry name" value="MupG_N"/>
    <property type="match status" value="1"/>
</dbReference>
<dbReference type="OrthoDB" id="5809921at2"/>
<sequence length="351" mass="40096">MLGFSVYLHNSLNQEDIKIFHKFVDAGFKGVFTSINLPEDDPKVLLKNLKKLGNLCFENQLELTLDISLSALKRLQLDLSKNIKIFQQLNVTMLRIDDGISIEEVAQLSTKMKVALNASTIERPDIEKLKLLKADFDNLEAWHNYYPRENTGLDKEWFEARNQWLKDNNFRVMAFVPGDINLRAPVYKGLPTLESHRYQNPLSSAIAMKTMNVDRVYIGDPALKDSTFEQFKQFFVNDILQIRANFVDAPSYIEQVFHQRADVSQDVVRLREGRSLNQAIVLPLNNHLRSRGAVTLDNRLSGRYQGELQIVKRQLSADSTVNVIGQVVDNDIELLNYCIANQAIQLVDIGS</sequence>
<evidence type="ECO:0008006" key="5">
    <source>
        <dbReference type="Google" id="ProtNLM"/>
    </source>
</evidence>
<dbReference type="InterPro" id="IPR043894">
    <property type="entry name" value="MupG_C"/>
</dbReference>